<keyword evidence="1" id="KW-0812">Transmembrane</keyword>
<dbReference type="AlphaFoldDB" id="A0A5B7H306"/>
<keyword evidence="1" id="KW-1133">Transmembrane helix</keyword>
<dbReference type="EMBL" id="VSRR010021595">
    <property type="protein sequence ID" value="MPC64055.1"/>
    <property type="molecule type" value="Genomic_DNA"/>
</dbReference>
<keyword evidence="3" id="KW-1185">Reference proteome</keyword>
<accession>A0A5B7H306</accession>
<gene>
    <name evidence="2" type="ORF">E2C01_058165</name>
</gene>
<evidence type="ECO:0000313" key="3">
    <source>
        <dbReference type="Proteomes" id="UP000324222"/>
    </source>
</evidence>
<name>A0A5B7H306_PORTR</name>
<protein>
    <submittedName>
        <fullName evidence="2">Uncharacterized protein</fullName>
    </submittedName>
</protein>
<comment type="caution">
    <text evidence="2">The sequence shown here is derived from an EMBL/GenBank/DDBJ whole genome shotgun (WGS) entry which is preliminary data.</text>
</comment>
<keyword evidence="1" id="KW-0472">Membrane</keyword>
<evidence type="ECO:0000313" key="2">
    <source>
        <dbReference type="EMBL" id="MPC64055.1"/>
    </source>
</evidence>
<evidence type="ECO:0000256" key="1">
    <source>
        <dbReference type="SAM" id="Phobius"/>
    </source>
</evidence>
<feature type="transmembrane region" description="Helical" evidence="1">
    <location>
        <begin position="49"/>
        <end position="69"/>
    </location>
</feature>
<proteinExistence type="predicted"/>
<reference evidence="2 3" key="1">
    <citation type="submission" date="2019-05" db="EMBL/GenBank/DDBJ databases">
        <title>Another draft genome of Portunus trituberculatus and its Hox gene families provides insights of decapod evolution.</title>
        <authorList>
            <person name="Jeong J.-H."/>
            <person name="Song I."/>
            <person name="Kim S."/>
            <person name="Choi T."/>
            <person name="Kim D."/>
            <person name="Ryu S."/>
            <person name="Kim W."/>
        </authorList>
    </citation>
    <scope>NUCLEOTIDE SEQUENCE [LARGE SCALE GENOMIC DNA]</scope>
    <source>
        <tissue evidence="2">Muscle</tissue>
    </source>
</reference>
<dbReference type="Proteomes" id="UP000324222">
    <property type="component" value="Unassembled WGS sequence"/>
</dbReference>
<feature type="transmembrane region" description="Helical" evidence="1">
    <location>
        <begin position="7"/>
        <end position="29"/>
    </location>
</feature>
<organism evidence="2 3">
    <name type="scientific">Portunus trituberculatus</name>
    <name type="common">Swimming crab</name>
    <name type="synonym">Neptunus trituberculatus</name>
    <dbReference type="NCBI Taxonomy" id="210409"/>
    <lineage>
        <taxon>Eukaryota</taxon>
        <taxon>Metazoa</taxon>
        <taxon>Ecdysozoa</taxon>
        <taxon>Arthropoda</taxon>
        <taxon>Crustacea</taxon>
        <taxon>Multicrustacea</taxon>
        <taxon>Malacostraca</taxon>
        <taxon>Eumalacostraca</taxon>
        <taxon>Eucarida</taxon>
        <taxon>Decapoda</taxon>
        <taxon>Pleocyemata</taxon>
        <taxon>Brachyura</taxon>
        <taxon>Eubrachyura</taxon>
        <taxon>Portunoidea</taxon>
        <taxon>Portunidae</taxon>
        <taxon>Portuninae</taxon>
        <taxon>Portunus</taxon>
    </lineage>
</organism>
<sequence length="117" mass="12679">MVRVEMAVVVMVMVVVTVVAVELHCGMLIEKIVMRVVVLSVMVVKEVEVMVVEVMVVEVVVMVVMVVAATRAACAIPRVPAVDGDWVPRAIAGRHWAAARGGRGAAWHPQQPRPPHN</sequence>